<feature type="transmembrane region" description="Helical" evidence="1">
    <location>
        <begin position="129"/>
        <end position="149"/>
    </location>
</feature>
<sequence length="185" mass="21277">MLQAILKFIRNPVYEEDANTNFGYRLTILLKLVVWALALSFGLLTVIMALEQFFAMDFGRHASEELFENFPMAAIVFLIVLVAPFVEELIFRGPLIWFRDKTYFKYAFYLSVILFGSIHLANFSDFENHIWMAPLLVSPQLGLGIFAGYLRVRFGLWWAVALHATYNFILSIPVVLADLLNLSLE</sequence>
<keyword evidence="1" id="KW-1133">Transmembrane helix</keyword>
<dbReference type="KEGG" id="asag:FGM00_06520"/>
<feature type="domain" description="CAAX prenyl protease 2/Lysostaphin resistance protein A-like" evidence="2">
    <location>
        <begin position="73"/>
        <end position="169"/>
    </location>
</feature>
<gene>
    <name evidence="3" type="ORF">FGM00_06520</name>
</gene>
<dbReference type="Proteomes" id="UP000310017">
    <property type="component" value="Chromosome"/>
</dbReference>
<dbReference type="Pfam" id="PF02517">
    <property type="entry name" value="Rce1-like"/>
    <property type="match status" value="1"/>
</dbReference>
<dbReference type="InterPro" id="IPR052710">
    <property type="entry name" value="CAAX_protease"/>
</dbReference>
<proteinExistence type="predicted"/>
<dbReference type="OrthoDB" id="847268at2"/>
<name>A0A5B7SQY2_9FLAO</name>
<dbReference type="GO" id="GO:0006508">
    <property type="term" value="P:proteolysis"/>
    <property type="evidence" value="ECO:0007669"/>
    <property type="project" value="UniProtKB-KW"/>
</dbReference>
<evidence type="ECO:0000259" key="2">
    <source>
        <dbReference type="Pfam" id="PF02517"/>
    </source>
</evidence>
<evidence type="ECO:0000313" key="4">
    <source>
        <dbReference type="Proteomes" id="UP000310017"/>
    </source>
</evidence>
<evidence type="ECO:0000313" key="3">
    <source>
        <dbReference type="EMBL" id="QCW99768.1"/>
    </source>
</evidence>
<organism evidence="3 4">
    <name type="scientific">Aggregatimonas sangjinii</name>
    <dbReference type="NCBI Taxonomy" id="2583587"/>
    <lineage>
        <taxon>Bacteria</taxon>
        <taxon>Pseudomonadati</taxon>
        <taxon>Bacteroidota</taxon>
        <taxon>Flavobacteriia</taxon>
        <taxon>Flavobacteriales</taxon>
        <taxon>Flavobacteriaceae</taxon>
        <taxon>Aggregatimonas</taxon>
    </lineage>
</organism>
<dbReference type="PANTHER" id="PTHR36435:SF1">
    <property type="entry name" value="CAAX AMINO TERMINAL PROTEASE FAMILY PROTEIN"/>
    <property type="match status" value="1"/>
</dbReference>
<accession>A0A5B7SQY2</accession>
<dbReference type="GO" id="GO:0008237">
    <property type="term" value="F:metallopeptidase activity"/>
    <property type="evidence" value="ECO:0007669"/>
    <property type="project" value="UniProtKB-KW"/>
</dbReference>
<dbReference type="EMBL" id="CP040710">
    <property type="protein sequence ID" value="QCW99768.1"/>
    <property type="molecule type" value="Genomic_DNA"/>
</dbReference>
<dbReference type="GO" id="GO:0004175">
    <property type="term" value="F:endopeptidase activity"/>
    <property type="evidence" value="ECO:0007669"/>
    <property type="project" value="UniProtKB-ARBA"/>
</dbReference>
<keyword evidence="1" id="KW-0812">Transmembrane</keyword>
<keyword evidence="1" id="KW-0472">Membrane</keyword>
<feature type="transmembrane region" description="Helical" evidence="1">
    <location>
        <begin position="70"/>
        <end position="91"/>
    </location>
</feature>
<keyword evidence="3" id="KW-0482">Metalloprotease</keyword>
<keyword evidence="4" id="KW-1185">Reference proteome</keyword>
<feature type="transmembrane region" description="Helical" evidence="1">
    <location>
        <begin position="28"/>
        <end position="50"/>
    </location>
</feature>
<dbReference type="InterPro" id="IPR003675">
    <property type="entry name" value="Rce1/LyrA-like_dom"/>
</dbReference>
<evidence type="ECO:0000256" key="1">
    <source>
        <dbReference type="SAM" id="Phobius"/>
    </source>
</evidence>
<keyword evidence="3" id="KW-0378">Hydrolase</keyword>
<feature type="transmembrane region" description="Helical" evidence="1">
    <location>
        <begin position="156"/>
        <end position="176"/>
    </location>
</feature>
<dbReference type="PANTHER" id="PTHR36435">
    <property type="entry name" value="SLR1288 PROTEIN"/>
    <property type="match status" value="1"/>
</dbReference>
<feature type="transmembrane region" description="Helical" evidence="1">
    <location>
        <begin position="103"/>
        <end position="123"/>
    </location>
</feature>
<reference evidence="3 4" key="1">
    <citation type="submission" date="2019-05" db="EMBL/GenBank/DDBJ databases">
        <title>Genome sequencing of F202Z8.</title>
        <authorList>
            <person name="Kwon Y.M."/>
        </authorList>
    </citation>
    <scope>NUCLEOTIDE SEQUENCE [LARGE SCALE GENOMIC DNA]</scope>
    <source>
        <strain evidence="3 4">F202Z8</strain>
    </source>
</reference>
<dbReference type="RefSeq" id="WP_138852120.1">
    <property type="nucleotide sequence ID" value="NZ_CP040710.1"/>
</dbReference>
<dbReference type="AlphaFoldDB" id="A0A5B7SQY2"/>
<keyword evidence="3" id="KW-0645">Protease</keyword>
<protein>
    <submittedName>
        <fullName evidence="3">CPBP family intramembrane metalloprotease</fullName>
    </submittedName>
</protein>
<dbReference type="GO" id="GO:0080120">
    <property type="term" value="P:CAAX-box protein maturation"/>
    <property type="evidence" value="ECO:0007669"/>
    <property type="project" value="UniProtKB-ARBA"/>
</dbReference>